<evidence type="ECO:0000256" key="1">
    <source>
        <dbReference type="ARBA" id="ARBA00004651"/>
    </source>
</evidence>
<keyword evidence="8" id="KW-1185">Reference proteome</keyword>
<name>A0A1L8WPA5_9ENTE</name>
<keyword evidence="2" id="KW-1003">Cell membrane</keyword>
<feature type="transmembrane region" description="Helical" evidence="6">
    <location>
        <begin position="12"/>
        <end position="33"/>
    </location>
</feature>
<evidence type="ECO:0000313" key="7">
    <source>
        <dbReference type="EMBL" id="OJG82642.1"/>
    </source>
</evidence>
<evidence type="ECO:0000256" key="3">
    <source>
        <dbReference type="ARBA" id="ARBA00022692"/>
    </source>
</evidence>
<keyword evidence="5 6" id="KW-0472">Membrane</keyword>
<dbReference type="InterPro" id="IPR003740">
    <property type="entry name" value="YitT"/>
</dbReference>
<sequence length="205" mass="22654">MKKSVITNKTALIELKAILKIIIGNVLLGLAYAKWMKPNNIINGGVTSIAMILERITGVSIVYLTSGVTILLLVFCWLFLGKANFFKSIVSSICYNTFFTFFYLSNINVQVNVGVDFLFASFFIAIGYYCCISANASTVGMDVIALAIHKKHPKFSIARGIRSINFFVLALGLMTYGLKSVVIGFLFSLVNSYILGFLLKQTKLK</sequence>
<feature type="transmembrane region" description="Helical" evidence="6">
    <location>
        <begin position="182"/>
        <end position="199"/>
    </location>
</feature>
<dbReference type="STRING" id="150033.RV14_GL002217"/>
<dbReference type="OrthoDB" id="1655932at2"/>
<evidence type="ECO:0000256" key="2">
    <source>
        <dbReference type="ARBA" id="ARBA00022475"/>
    </source>
</evidence>
<comment type="caution">
    <text evidence="7">The sequence shown here is derived from an EMBL/GenBank/DDBJ whole genome shotgun (WGS) entry which is preliminary data.</text>
</comment>
<accession>A0A1L8WPA5</accession>
<organism evidence="7 8">
    <name type="scientific">Enterococcus ratti</name>
    <dbReference type="NCBI Taxonomy" id="150033"/>
    <lineage>
        <taxon>Bacteria</taxon>
        <taxon>Bacillati</taxon>
        <taxon>Bacillota</taxon>
        <taxon>Bacilli</taxon>
        <taxon>Lactobacillales</taxon>
        <taxon>Enterococcaceae</taxon>
        <taxon>Enterococcus</taxon>
    </lineage>
</organism>
<gene>
    <name evidence="7" type="ORF">RV14_GL002217</name>
</gene>
<feature type="transmembrane region" description="Helical" evidence="6">
    <location>
        <begin position="160"/>
        <end position="176"/>
    </location>
</feature>
<feature type="transmembrane region" description="Helical" evidence="6">
    <location>
        <begin position="117"/>
        <end position="148"/>
    </location>
</feature>
<evidence type="ECO:0000256" key="4">
    <source>
        <dbReference type="ARBA" id="ARBA00022989"/>
    </source>
</evidence>
<dbReference type="InterPro" id="IPR051461">
    <property type="entry name" value="UPF0750_membrane"/>
</dbReference>
<feature type="transmembrane region" description="Helical" evidence="6">
    <location>
        <begin position="61"/>
        <end position="80"/>
    </location>
</feature>
<proteinExistence type="predicted"/>
<dbReference type="EMBL" id="JXLB01000008">
    <property type="protein sequence ID" value="OJG82642.1"/>
    <property type="molecule type" value="Genomic_DNA"/>
</dbReference>
<evidence type="ECO:0000256" key="5">
    <source>
        <dbReference type="ARBA" id="ARBA00023136"/>
    </source>
</evidence>
<protein>
    <recommendedName>
        <fullName evidence="9">YitT family protein</fullName>
    </recommendedName>
</protein>
<feature type="transmembrane region" description="Helical" evidence="6">
    <location>
        <begin position="85"/>
        <end position="105"/>
    </location>
</feature>
<evidence type="ECO:0000313" key="8">
    <source>
        <dbReference type="Proteomes" id="UP000182152"/>
    </source>
</evidence>
<evidence type="ECO:0008006" key="9">
    <source>
        <dbReference type="Google" id="ProtNLM"/>
    </source>
</evidence>
<dbReference type="Pfam" id="PF02588">
    <property type="entry name" value="YitT_membrane"/>
    <property type="match status" value="1"/>
</dbReference>
<keyword evidence="3 6" id="KW-0812">Transmembrane</keyword>
<dbReference type="Proteomes" id="UP000182152">
    <property type="component" value="Unassembled WGS sequence"/>
</dbReference>
<dbReference type="PANTHER" id="PTHR33545">
    <property type="entry name" value="UPF0750 MEMBRANE PROTEIN YITT-RELATED"/>
    <property type="match status" value="1"/>
</dbReference>
<dbReference type="AlphaFoldDB" id="A0A1L8WPA5"/>
<keyword evidence="4 6" id="KW-1133">Transmembrane helix</keyword>
<dbReference type="RefSeq" id="WP_071855212.1">
    <property type="nucleotide sequence ID" value="NZ_JXLB01000008.1"/>
</dbReference>
<evidence type="ECO:0000256" key="6">
    <source>
        <dbReference type="SAM" id="Phobius"/>
    </source>
</evidence>
<dbReference type="PANTHER" id="PTHR33545:SF5">
    <property type="entry name" value="UPF0750 MEMBRANE PROTEIN YITT"/>
    <property type="match status" value="1"/>
</dbReference>
<reference evidence="7 8" key="1">
    <citation type="submission" date="2014-12" db="EMBL/GenBank/DDBJ databases">
        <title>Draft genome sequences of 29 type strains of Enterococci.</title>
        <authorList>
            <person name="Zhong Z."/>
            <person name="Sun Z."/>
            <person name="Liu W."/>
            <person name="Zhang W."/>
            <person name="Zhang H."/>
        </authorList>
    </citation>
    <scope>NUCLEOTIDE SEQUENCE [LARGE SCALE GENOMIC DNA]</scope>
    <source>
        <strain evidence="7 8">DSM 15687</strain>
    </source>
</reference>
<dbReference type="GO" id="GO:0005886">
    <property type="term" value="C:plasma membrane"/>
    <property type="evidence" value="ECO:0007669"/>
    <property type="project" value="UniProtKB-SubCell"/>
</dbReference>
<comment type="subcellular location">
    <subcellularLocation>
        <location evidence="1">Cell membrane</location>
        <topology evidence="1">Multi-pass membrane protein</topology>
    </subcellularLocation>
</comment>